<reference evidence="4" key="1">
    <citation type="journal article" date="2020" name="Stud. Mycol.">
        <title>101 Dothideomycetes genomes: a test case for predicting lifestyles and emergence of pathogens.</title>
        <authorList>
            <person name="Haridas S."/>
            <person name="Albert R."/>
            <person name="Binder M."/>
            <person name="Bloem J."/>
            <person name="Labutti K."/>
            <person name="Salamov A."/>
            <person name="Andreopoulos B."/>
            <person name="Baker S."/>
            <person name="Barry K."/>
            <person name="Bills G."/>
            <person name="Bluhm B."/>
            <person name="Cannon C."/>
            <person name="Castanera R."/>
            <person name="Culley D."/>
            <person name="Daum C."/>
            <person name="Ezra D."/>
            <person name="Gonzalez J."/>
            <person name="Henrissat B."/>
            <person name="Kuo A."/>
            <person name="Liang C."/>
            <person name="Lipzen A."/>
            <person name="Lutzoni F."/>
            <person name="Magnuson J."/>
            <person name="Mondo S."/>
            <person name="Nolan M."/>
            <person name="Ohm R."/>
            <person name="Pangilinan J."/>
            <person name="Park H.-J."/>
            <person name="Ramirez L."/>
            <person name="Alfaro M."/>
            <person name="Sun H."/>
            <person name="Tritt A."/>
            <person name="Yoshinaga Y."/>
            <person name="Zwiers L.-H."/>
            <person name="Turgeon B."/>
            <person name="Goodwin S."/>
            <person name="Spatafora J."/>
            <person name="Crous P."/>
            <person name="Grigoriev I."/>
        </authorList>
    </citation>
    <scope>NUCLEOTIDE SEQUENCE</scope>
    <source>
        <strain evidence="4">CBS 125425</strain>
    </source>
</reference>
<feature type="signal peptide" evidence="3">
    <location>
        <begin position="1"/>
        <end position="23"/>
    </location>
</feature>
<evidence type="ECO:0000256" key="3">
    <source>
        <dbReference type="SAM" id="SignalP"/>
    </source>
</evidence>
<name>A0A9P4R9G6_9PLEO</name>
<feature type="compositionally biased region" description="Low complexity" evidence="1">
    <location>
        <begin position="180"/>
        <end position="204"/>
    </location>
</feature>
<comment type="caution">
    <text evidence="4">The sequence shown here is derived from an EMBL/GenBank/DDBJ whole genome shotgun (WGS) entry which is preliminary data.</text>
</comment>
<proteinExistence type="predicted"/>
<keyword evidence="2" id="KW-1133">Transmembrane helix</keyword>
<evidence type="ECO:0000256" key="2">
    <source>
        <dbReference type="SAM" id="Phobius"/>
    </source>
</evidence>
<dbReference type="OrthoDB" id="5215637at2759"/>
<keyword evidence="2" id="KW-0472">Membrane</keyword>
<dbReference type="Proteomes" id="UP000799444">
    <property type="component" value="Unassembled WGS sequence"/>
</dbReference>
<gene>
    <name evidence="4" type="ORF">EJ04DRAFT_572357</name>
</gene>
<organism evidence="4 5">
    <name type="scientific">Polyplosphaeria fusca</name>
    <dbReference type="NCBI Taxonomy" id="682080"/>
    <lineage>
        <taxon>Eukaryota</taxon>
        <taxon>Fungi</taxon>
        <taxon>Dikarya</taxon>
        <taxon>Ascomycota</taxon>
        <taxon>Pezizomycotina</taxon>
        <taxon>Dothideomycetes</taxon>
        <taxon>Pleosporomycetidae</taxon>
        <taxon>Pleosporales</taxon>
        <taxon>Tetraplosphaeriaceae</taxon>
        <taxon>Polyplosphaeria</taxon>
    </lineage>
</organism>
<feature type="region of interest" description="Disordered" evidence="1">
    <location>
        <begin position="150"/>
        <end position="204"/>
    </location>
</feature>
<keyword evidence="3" id="KW-0732">Signal</keyword>
<feature type="chain" id="PRO_5040502185" evidence="3">
    <location>
        <begin position="24"/>
        <end position="326"/>
    </location>
</feature>
<accession>A0A9P4R9G6</accession>
<feature type="compositionally biased region" description="Polar residues" evidence="1">
    <location>
        <begin position="247"/>
        <end position="258"/>
    </location>
</feature>
<dbReference type="AlphaFoldDB" id="A0A9P4R9G6"/>
<evidence type="ECO:0000313" key="5">
    <source>
        <dbReference type="Proteomes" id="UP000799444"/>
    </source>
</evidence>
<feature type="region of interest" description="Disordered" evidence="1">
    <location>
        <begin position="307"/>
        <end position="326"/>
    </location>
</feature>
<evidence type="ECO:0000313" key="4">
    <source>
        <dbReference type="EMBL" id="KAF2740540.1"/>
    </source>
</evidence>
<feature type="transmembrane region" description="Helical" evidence="2">
    <location>
        <begin position="211"/>
        <end position="234"/>
    </location>
</feature>
<evidence type="ECO:0000256" key="1">
    <source>
        <dbReference type="SAM" id="MobiDB-lite"/>
    </source>
</evidence>
<keyword evidence="5" id="KW-1185">Reference proteome</keyword>
<dbReference type="EMBL" id="ML996100">
    <property type="protein sequence ID" value="KAF2740540.1"/>
    <property type="molecule type" value="Genomic_DNA"/>
</dbReference>
<sequence>MRSQLFTLFCPLLAAFFFLRVDASCFYPDGEFPTDYIYAACSNDEGASCCRLSEGDQCLSNGLCYNSWLDSMFRGGCSDQSWNSPNCFQHCKTGDDTSSYDELVSCGGNRYCCSSDSSTCCNDDSKVFTVDTGTVIKDFASTASYTLPIETPTDAPAGTQTGDTGSVATTTANGSERPKATSSGATNSAAAATSTSGPSASETSTHGISKAALIAIAVAGVVVLIASIFLVWFFMRRSYRKKLAAGSNNQSFPMSSDGFQKLPDKSPRPVEVPVPMHPPAPPYQPPAYTPPPQHNAVELPQTWATPQQNHYGQPIYEAPGQPYGRF</sequence>
<feature type="region of interest" description="Disordered" evidence="1">
    <location>
        <begin position="247"/>
        <end position="268"/>
    </location>
</feature>
<keyword evidence="2" id="KW-0812">Transmembrane</keyword>
<feature type="compositionally biased region" description="Polar residues" evidence="1">
    <location>
        <begin position="158"/>
        <end position="174"/>
    </location>
</feature>
<protein>
    <submittedName>
        <fullName evidence="4">Uncharacterized protein</fullName>
    </submittedName>
</protein>